<feature type="domain" description="PKD" evidence="1">
    <location>
        <begin position="171"/>
        <end position="238"/>
    </location>
</feature>
<dbReference type="InterPro" id="IPR035914">
    <property type="entry name" value="Sperma_CUB_dom_sf"/>
</dbReference>
<sequence length="1301" mass="138608">MKKFLLTITFLASLINTYSQDINMLNGTFNQCSGVFYDSGGNASNYADSENFVMTICPDGPEQFIQLQFTLFSTQIGLDELTIYDGDDTTAPVIGVYSGGGAANNPGTVSASPTSPTGCLTFQFVSDTSANTLGWAANISCLQSCQTITPSIDSTVPAANAGVVQIPLGGDVTFNGSATFEDDGTGAVYSWNFGDATTGSGQTVNHTYNNIGTFTATLTVTDTNPTGCSESTTIQVEVLSPYIDVDQTTYTVPQLIEDVLIDSPCAAVSNINWSTGSNFGQENGIGYFSAIPGAFPFEAGIVLNSGDAMEAEGPETGTQSSGGWAGDADLENAIPSLNLGDSNDATFIEFDFVPIANTISFDFLFASEEYGTFQCSYTDAFAFLLTDLTTGVTTNLAVVPGTTDVVSVFTVRDDAYNASCASVNPQYFDSYYGATGLPTVNDPINFRGYTRSMTAFSNVIPNNTYNIKLVIADAFDTAYNAAVFLGAGTFNLGGELGDDVTIAQGNAICSGGIIPLDTNLPTATHTWYLDGNVIPGETGSTLDATSPGVYSVDIVFSSTCQASDSILIEFIPGPMVENTIDVFTCFNSAGSEIFDLTVNDAEVIGTQNAADVNVSYHDRLVDAQNDVNPILDPVNYVGSGTYPQLIYVRIEDALSETCSDISSFNLDVIISVINPASNMEVCDDPSNDGFELFDLESQTLSILGTQLPSDYTVTYHNSFADADTDSNALISPYNGSNNEYIFVRIESVLDPSCYSANQLPHGGFRLFVNPNPTANQPMDMVVCDDISNDGFEIFDLTSQEAAILGTQNPTDFTVTFYENMADVATETNPILNPGAYQNLTTPQQTIYVRVNDNNNPSCYGSTQFDLVVNALPTVTPPSPLEVCDDATPDGFTAIDLSIKNNEISGGNPAYAVTYYLTQMDADMEVNPLPIPYTNISNPQIIFVRVEDVNTSCYTTTTLQLDVEQAPVAFTPTPLEFCDPDSDGFGVFTLSDAEAEITGGAPGLTVTYHETPSDAQNNVNALVSPYNNIVVDMQTIYVRVESATIATACASFVDLVLIVNPTPQITDPSPLEVCDNDADGIAVFDLESNNPEILNQLDADASNDLAATDYTITFYETAANAAVPQNAIATPNAYTNTTPDMQTIWVRVEDNANGCSTITTMDLIVNPLPVLVQPDSLELCDYNNPGDEVEAFNLEDANAQILNGQTGITLTYYDTQAGADNATAANQIVSPYTNVVNPQTVYIRAEDNVTGCVSTITLDLRVNPIPSPVANPTPLVECDDDNDGFASFDLDSQTATLLNGEP</sequence>
<dbReference type="Pfam" id="PF18911">
    <property type="entry name" value="PKD_4"/>
    <property type="match status" value="1"/>
</dbReference>
<evidence type="ECO:0000313" key="2">
    <source>
        <dbReference type="EMBL" id="RAJ18256.1"/>
    </source>
</evidence>
<dbReference type="InterPro" id="IPR035986">
    <property type="entry name" value="PKD_dom_sf"/>
</dbReference>
<protein>
    <submittedName>
        <fullName evidence="2">PKD domain-containing protein</fullName>
    </submittedName>
</protein>
<dbReference type="SMART" id="SM00089">
    <property type="entry name" value="PKD"/>
    <property type="match status" value="1"/>
</dbReference>
<dbReference type="EMBL" id="QLLO01000001">
    <property type="protein sequence ID" value="RAJ18256.1"/>
    <property type="molecule type" value="Genomic_DNA"/>
</dbReference>
<accession>A0A327RML3</accession>
<dbReference type="SUPFAM" id="SSF49299">
    <property type="entry name" value="PKD domain"/>
    <property type="match status" value="1"/>
</dbReference>
<dbReference type="RefSeq" id="WP_146603191.1">
    <property type="nucleotide sequence ID" value="NZ_QLLO01000001.1"/>
</dbReference>
<dbReference type="InterPro" id="IPR049804">
    <property type="entry name" value="Choice_anch_L"/>
</dbReference>
<dbReference type="InterPro" id="IPR013783">
    <property type="entry name" value="Ig-like_fold"/>
</dbReference>
<gene>
    <name evidence="2" type="ORF">LY08_00532</name>
</gene>
<dbReference type="InterPro" id="IPR000601">
    <property type="entry name" value="PKD_dom"/>
</dbReference>
<feature type="non-terminal residue" evidence="2">
    <location>
        <position position="1301"/>
    </location>
</feature>
<evidence type="ECO:0000313" key="3">
    <source>
        <dbReference type="Proteomes" id="UP000248703"/>
    </source>
</evidence>
<dbReference type="InterPro" id="IPR022409">
    <property type="entry name" value="PKD/Chitinase_dom"/>
</dbReference>
<dbReference type="Gene3D" id="2.60.40.10">
    <property type="entry name" value="Immunoglobulins"/>
    <property type="match status" value="1"/>
</dbReference>
<name>A0A327RML3_9FLAO</name>
<dbReference type="OrthoDB" id="9765926at2"/>
<comment type="caution">
    <text evidence="2">The sequence shown here is derived from an EMBL/GenBank/DDBJ whole genome shotgun (WGS) entry which is preliminary data.</text>
</comment>
<organism evidence="2 3">
    <name type="scientific">Olleya aquimaris</name>
    <dbReference type="NCBI Taxonomy" id="639310"/>
    <lineage>
        <taxon>Bacteria</taxon>
        <taxon>Pseudomonadati</taxon>
        <taxon>Bacteroidota</taxon>
        <taxon>Flavobacteriia</taxon>
        <taxon>Flavobacteriales</taxon>
        <taxon>Flavobacteriaceae</taxon>
    </lineage>
</organism>
<dbReference type="SUPFAM" id="SSF49854">
    <property type="entry name" value="Spermadhesin, CUB domain"/>
    <property type="match status" value="1"/>
</dbReference>
<evidence type="ECO:0000259" key="1">
    <source>
        <dbReference type="PROSITE" id="PS50093"/>
    </source>
</evidence>
<reference evidence="2 3" key="1">
    <citation type="submission" date="2018-06" db="EMBL/GenBank/DDBJ databases">
        <title>Genomic Encyclopedia of Archaeal and Bacterial Type Strains, Phase II (KMG-II): from individual species to whole genera.</title>
        <authorList>
            <person name="Goeker M."/>
        </authorList>
    </citation>
    <scope>NUCLEOTIDE SEQUENCE [LARGE SCALE GENOMIC DNA]</scope>
    <source>
        <strain evidence="2 3">DSM 24464</strain>
    </source>
</reference>
<dbReference type="NCBIfam" id="NF038133">
    <property type="entry name" value="choice_anch_L"/>
    <property type="match status" value="1"/>
</dbReference>
<dbReference type="Gene3D" id="2.60.120.290">
    <property type="entry name" value="Spermadhesin, CUB domain"/>
    <property type="match status" value="1"/>
</dbReference>
<proteinExistence type="predicted"/>
<dbReference type="PROSITE" id="PS50093">
    <property type="entry name" value="PKD"/>
    <property type="match status" value="1"/>
</dbReference>
<dbReference type="CDD" id="cd00146">
    <property type="entry name" value="PKD"/>
    <property type="match status" value="1"/>
</dbReference>
<keyword evidence="3" id="KW-1185">Reference proteome</keyword>
<dbReference type="Proteomes" id="UP000248703">
    <property type="component" value="Unassembled WGS sequence"/>
</dbReference>